<dbReference type="NCBIfam" id="TIGR00390">
    <property type="entry name" value="hslU"/>
    <property type="match status" value="1"/>
</dbReference>
<dbReference type="GO" id="GO:0008233">
    <property type="term" value="F:peptidase activity"/>
    <property type="evidence" value="ECO:0007669"/>
    <property type="project" value="UniProtKB-KW"/>
</dbReference>
<dbReference type="Proteomes" id="UP000016057">
    <property type="component" value="Unassembled WGS sequence"/>
</dbReference>
<dbReference type="AlphaFoldDB" id="K8Z8Y8"/>
<feature type="binding site" evidence="5">
    <location>
        <position position="284"/>
    </location>
    <ligand>
        <name>ATP</name>
        <dbReference type="ChEBI" id="CHEBI:30616"/>
    </ligand>
</feature>
<evidence type="ECO:0000256" key="5">
    <source>
        <dbReference type="HAMAP-Rule" id="MF_00249"/>
    </source>
</evidence>
<dbReference type="GO" id="GO:0005524">
    <property type="term" value="F:ATP binding"/>
    <property type="evidence" value="ECO:0007669"/>
    <property type="project" value="UniProtKB-UniRule"/>
</dbReference>
<dbReference type="PATRIC" id="fig|1234409.3.peg.637"/>
<feature type="domain" description="AAA+ ATPase" evidence="6">
    <location>
        <begin position="49"/>
        <end position="360"/>
    </location>
</feature>
<dbReference type="GO" id="GO:0036402">
    <property type="term" value="F:proteasome-activating activity"/>
    <property type="evidence" value="ECO:0007669"/>
    <property type="project" value="UniProtKB-UniRule"/>
</dbReference>
<proteinExistence type="inferred from homology"/>
<feature type="binding site" evidence="5">
    <location>
        <position position="349"/>
    </location>
    <ligand>
        <name>ATP</name>
        <dbReference type="ChEBI" id="CHEBI:30616"/>
    </ligand>
</feature>
<dbReference type="Gene3D" id="3.40.50.300">
    <property type="entry name" value="P-loop containing nucleotide triphosphate hydrolases"/>
    <property type="match status" value="2"/>
</dbReference>
<feature type="binding site" evidence="5">
    <location>
        <position position="421"/>
    </location>
    <ligand>
        <name>ATP</name>
        <dbReference type="ChEBI" id="CHEBI:30616"/>
    </ligand>
</feature>
<keyword evidence="9" id="KW-1185">Reference proteome</keyword>
<evidence type="ECO:0000313" key="8">
    <source>
        <dbReference type="EMBL" id="EKU27355.1"/>
    </source>
</evidence>
<comment type="subunit">
    <text evidence="5">A double ring-shaped homohexamer of HslV is capped on each side by a ring-shaped HslU homohexamer. The assembly of the HslU/HslV complex is dependent on binding of ATP.</text>
</comment>
<dbReference type="STRING" id="1234409.C683_0686"/>
<dbReference type="GO" id="GO:0009376">
    <property type="term" value="C:HslUV protease complex"/>
    <property type="evidence" value="ECO:0007669"/>
    <property type="project" value="UniProtKB-UniRule"/>
</dbReference>
<protein>
    <recommendedName>
        <fullName evidence="5">ATP-dependent protease ATPase subunit HslU</fullName>
    </recommendedName>
    <alternativeName>
        <fullName evidence="5">Unfoldase HslU</fullName>
    </alternativeName>
</protein>
<dbReference type="SUPFAM" id="SSF52540">
    <property type="entry name" value="P-loop containing nucleoside triphosphate hydrolases"/>
    <property type="match status" value="1"/>
</dbReference>
<dbReference type="Pfam" id="PF10431">
    <property type="entry name" value="ClpB_D2-small"/>
    <property type="match status" value="1"/>
</dbReference>
<dbReference type="RefSeq" id="WP_009490045.1">
    <property type="nucleotide sequence ID" value="NZ_AMYT01000017.1"/>
</dbReference>
<comment type="subcellular location">
    <subcellularLocation>
        <location evidence="5">Cytoplasm</location>
    </subcellularLocation>
</comment>
<comment type="caution">
    <text evidence="8">The sequence shown here is derived from an EMBL/GenBank/DDBJ whole genome shotgun (WGS) entry which is preliminary data.</text>
</comment>
<evidence type="ECO:0000259" key="6">
    <source>
        <dbReference type="SMART" id="SM00382"/>
    </source>
</evidence>
<organism evidence="8 9">
    <name type="scientific">Catellicoccus marimammalium M35/04/3</name>
    <dbReference type="NCBI Taxonomy" id="1234409"/>
    <lineage>
        <taxon>Bacteria</taxon>
        <taxon>Bacillati</taxon>
        <taxon>Bacillota</taxon>
        <taxon>Bacilli</taxon>
        <taxon>Lactobacillales</taxon>
        <taxon>Enterococcaceae</taxon>
        <taxon>Catellicoccus</taxon>
    </lineage>
</organism>
<dbReference type="SMART" id="SM01086">
    <property type="entry name" value="ClpB_D2-small"/>
    <property type="match status" value="1"/>
</dbReference>
<evidence type="ECO:0000256" key="2">
    <source>
        <dbReference type="ARBA" id="ARBA00022741"/>
    </source>
</evidence>
<keyword evidence="8" id="KW-0378">Hydrolase</keyword>
<feature type="domain" description="Clp ATPase C-terminal" evidence="7">
    <location>
        <begin position="363"/>
        <end position="462"/>
    </location>
</feature>
<dbReference type="Pfam" id="PF07724">
    <property type="entry name" value="AAA_2"/>
    <property type="match status" value="1"/>
</dbReference>
<dbReference type="GO" id="GO:0043335">
    <property type="term" value="P:protein unfolding"/>
    <property type="evidence" value="ECO:0007669"/>
    <property type="project" value="UniProtKB-UniRule"/>
</dbReference>
<feature type="binding site" evidence="5">
    <location>
        <begin position="60"/>
        <end position="65"/>
    </location>
    <ligand>
        <name>ATP</name>
        <dbReference type="ChEBI" id="CHEBI:30616"/>
    </ligand>
</feature>
<evidence type="ECO:0000256" key="3">
    <source>
        <dbReference type="ARBA" id="ARBA00022840"/>
    </source>
</evidence>
<dbReference type="InterPro" id="IPR003959">
    <property type="entry name" value="ATPase_AAA_core"/>
</dbReference>
<reference evidence="8 9" key="1">
    <citation type="journal article" date="2013" name="Genome Announc.">
        <title>Draft Genome Sequence of Catellicoccus marimammalium, a Novel Species Commonly Found in Gull Feces.</title>
        <authorList>
            <person name="Weigand M.R."/>
            <person name="Ryu H."/>
            <person name="Bozcek L."/>
            <person name="Konstantinidis K.T."/>
            <person name="Santo Domingo J.W."/>
        </authorList>
    </citation>
    <scope>NUCLEOTIDE SEQUENCE [LARGE SCALE GENOMIC DNA]</scope>
    <source>
        <strain evidence="8 9">M35/04/3</strain>
    </source>
</reference>
<evidence type="ECO:0000259" key="7">
    <source>
        <dbReference type="SMART" id="SM01086"/>
    </source>
</evidence>
<dbReference type="Pfam" id="PF00004">
    <property type="entry name" value="AAA"/>
    <property type="match status" value="1"/>
</dbReference>
<keyword evidence="8" id="KW-0645">Protease</keyword>
<comment type="function">
    <text evidence="5">ATPase subunit of a proteasome-like degradation complex; this subunit has chaperone activity. The binding of ATP and its subsequent hydrolysis by HslU are essential for unfolding of protein substrates subsequently hydrolyzed by HslV. HslU recognizes the N-terminal part of its protein substrates and unfolds these before they are guided to HslV for hydrolysis.</text>
</comment>
<dbReference type="InterPro" id="IPR003593">
    <property type="entry name" value="AAA+_ATPase"/>
</dbReference>
<dbReference type="GO" id="GO:0016887">
    <property type="term" value="F:ATP hydrolysis activity"/>
    <property type="evidence" value="ECO:0007669"/>
    <property type="project" value="InterPro"/>
</dbReference>
<dbReference type="SMART" id="SM00382">
    <property type="entry name" value="AAA"/>
    <property type="match status" value="1"/>
</dbReference>
<dbReference type="NCBIfam" id="NF003544">
    <property type="entry name" value="PRK05201.1"/>
    <property type="match status" value="1"/>
</dbReference>
<accession>K8Z8Y8</accession>
<gene>
    <name evidence="5" type="primary">hslU</name>
    <name evidence="8" type="ORF">C683_0686</name>
</gene>
<evidence type="ECO:0000256" key="4">
    <source>
        <dbReference type="ARBA" id="ARBA00023186"/>
    </source>
</evidence>
<dbReference type="OrthoDB" id="9804062at2"/>
<dbReference type="HAMAP" id="MF_00249">
    <property type="entry name" value="HslU"/>
    <property type="match status" value="1"/>
</dbReference>
<sequence>MENQTPRQLVAELDRYIIGQEEAKRAVAIAFRNRYRRQQLREELQDEVTPKNILMIGSTGIGKTEIARRLAKITKAPFVKVEATKFTEVGYVGRDVESMIRDLVEVSYKIVKDEAYVHVKPEATKRANERLVEALVPNKKAQEDANAKMNQDFMNMMQQIQRGNFDFNSLQGTKEESIPTEIKQERAQVAEQLDKGLLENRTVEVDVLQQRETPDSNPTEMALGIDLSGMMSSLMPKNYERRTLTVKEARERFIDEESEKLVNTADLSAKAIELAENMGIVFIDEFDKITSKNNQNNGQVSREGVQRDILPIVEGSQVKTKHGLINTDHILFIASGAFHFSKPSDLIPELQGRFPIRVELKSLTKEDFVRILMEPKHSLIEQYVALLATENIQVIFTKEAVEKIAEIAYNVNEETDNIGARRLHTILEKVLEDLLFEAADMGAAEITITEQYVLDKVGNIAQDRDLSQYIL</sequence>
<dbReference type="CDD" id="cd19498">
    <property type="entry name" value="RecA-like_HslU"/>
    <property type="match status" value="1"/>
</dbReference>
<feature type="binding site" evidence="5">
    <location>
        <position position="18"/>
    </location>
    <ligand>
        <name>ATP</name>
        <dbReference type="ChEBI" id="CHEBI:30616"/>
    </ligand>
</feature>
<dbReference type="EMBL" id="AMYT01000017">
    <property type="protein sequence ID" value="EKU27355.1"/>
    <property type="molecule type" value="Genomic_DNA"/>
</dbReference>
<dbReference type="eggNOG" id="COG1220">
    <property type="taxonomic scope" value="Bacteria"/>
</dbReference>
<keyword evidence="5" id="KW-0963">Cytoplasm</keyword>
<dbReference type="PANTHER" id="PTHR48102">
    <property type="entry name" value="ATP-DEPENDENT CLP PROTEASE ATP-BINDING SUBUNIT CLPX-LIKE, MITOCHONDRIAL-RELATED"/>
    <property type="match status" value="1"/>
</dbReference>
<evidence type="ECO:0000256" key="1">
    <source>
        <dbReference type="ARBA" id="ARBA00009771"/>
    </source>
</evidence>
<dbReference type="FunFam" id="3.40.50.300:FF:000220">
    <property type="entry name" value="ATP-dependent protease ATPase subunit HslU"/>
    <property type="match status" value="1"/>
</dbReference>
<keyword evidence="4 5" id="KW-0143">Chaperone</keyword>
<dbReference type="PANTHER" id="PTHR48102:SF3">
    <property type="entry name" value="ATP-DEPENDENT PROTEASE ATPASE SUBUNIT HSLU"/>
    <property type="match status" value="1"/>
</dbReference>
<dbReference type="Gene3D" id="1.10.8.60">
    <property type="match status" value="1"/>
</dbReference>
<dbReference type="InterPro" id="IPR019489">
    <property type="entry name" value="Clp_ATPase_C"/>
</dbReference>
<name>K8Z8Y8_9ENTE</name>
<dbReference type="InterPro" id="IPR004491">
    <property type="entry name" value="HslU"/>
</dbReference>
<dbReference type="InterPro" id="IPR027417">
    <property type="entry name" value="P-loop_NTPase"/>
</dbReference>
<evidence type="ECO:0000313" key="9">
    <source>
        <dbReference type="Proteomes" id="UP000016057"/>
    </source>
</evidence>
<dbReference type="InterPro" id="IPR050052">
    <property type="entry name" value="ATP-dep_Clp_protease_ClpX"/>
</dbReference>
<keyword evidence="2 5" id="KW-0547">Nucleotide-binding</keyword>
<keyword evidence="3 5" id="KW-0067">ATP-binding</keyword>
<comment type="similarity">
    <text evidence="1 5">Belongs to the ClpX chaperone family. HslU subfamily.</text>
</comment>